<dbReference type="PANTHER" id="PTHR23502">
    <property type="entry name" value="MAJOR FACILITATOR SUPERFAMILY"/>
    <property type="match status" value="1"/>
</dbReference>
<evidence type="ECO:0000256" key="3">
    <source>
        <dbReference type="ARBA" id="ARBA00022989"/>
    </source>
</evidence>
<dbReference type="AlphaFoldDB" id="A0A9P4Z0N2"/>
<evidence type="ECO:0000256" key="4">
    <source>
        <dbReference type="ARBA" id="ARBA00023136"/>
    </source>
</evidence>
<dbReference type="GeneID" id="55967458"/>
<dbReference type="PRINTS" id="PR01036">
    <property type="entry name" value="TCRTETB"/>
</dbReference>
<dbReference type="PANTHER" id="PTHR23502:SF60">
    <property type="entry name" value="MAJOR FACILITATOR SUPERFAMILY (MFS) PROFILE DOMAIN-CONTAINING PROTEIN-RELATED"/>
    <property type="match status" value="1"/>
</dbReference>
<evidence type="ECO:0000259" key="7">
    <source>
        <dbReference type="PROSITE" id="PS50850"/>
    </source>
</evidence>
<dbReference type="InterPro" id="IPR020846">
    <property type="entry name" value="MFS_dom"/>
</dbReference>
<feature type="transmembrane region" description="Helical" evidence="6">
    <location>
        <begin position="291"/>
        <end position="312"/>
    </location>
</feature>
<dbReference type="CDD" id="cd17323">
    <property type="entry name" value="MFS_Tpo1_MDR_like"/>
    <property type="match status" value="1"/>
</dbReference>
<dbReference type="InterPro" id="IPR036259">
    <property type="entry name" value="MFS_trans_sf"/>
</dbReference>
<dbReference type="GO" id="GO:0016020">
    <property type="term" value="C:membrane"/>
    <property type="evidence" value="ECO:0007669"/>
    <property type="project" value="UniProtKB-SubCell"/>
</dbReference>
<feature type="transmembrane region" description="Helical" evidence="6">
    <location>
        <begin position="114"/>
        <end position="135"/>
    </location>
</feature>
<dbReference type="Gene3D" id="1.20.1250.20">
    <property type="entry name" value="MFS general substrate transporter like domains"/>
    <property type="match status" value="1"/>
</dbReference>
<proteinExistence type="predicted"/>
<feature type="transmembrane region" description="Helical" evidence="6">
    <location>
        <begin position="365"/>
        <end position="385"/>
    </location>
</feature>
<feature type="transmembrane region" description="Helical" evidence="6">
    <location>
        <begin position="262"/>
        <end position="279"/>
    </location>
</feature>
<keyword evidence="4 6" id="KW-0472">Membrane</keyword>
<dbReference type="Pfam" id="PF07690">
    <property type="entry name" value="MFS_1"/>
    <property type="match status" value="1"/>
</dbReference>
<feature type="transmembrane region" description="Helical" evidence="6">
    <location>
        <begin position="427"/>
        <end position="447"/>
    </location>
</feature>
<feature type="transmembrane region" description="Helical" evidence="6">
    <location>
        <begin position="177"/>
        <end position="198"/>
    </location>
</feature>
<comment type="caution">
    <text evidence="8">The sequence shown here is derived from an EMBL/GenBank/DDBJ whole genome shotgun (WGS) entry which is preliminary data.</text>
</comment>
<organism evidence="8 9">
    <name type="scientific">Geosmithia morbida</name>
    <dbReference type="NCBI Taxonomy" id="1094350"/>
    <lineage>
        <taxon>Eukaryota</taxon>
        <taxon>Fungi</taxon>
        <taxon>Dikarya</taxon>
        <taxon>Ascomycota</taxon>
        <taxon>Pezizomycotina</taxon>
        <taxon>Sordariomycetes</taxon>
        <taxon>Hypocreomycetidae</taxon>
        <taxon>Hypocreales</taxon>
        <taxon>Bionectriaceae</taxon>
        <taxon>Geosmithia</taxon>
    </lineage>
</organism>
<feature type="transmembrane region" description="Helical" evidence="6">
    <location>
        <begin position="333"/>
        <end position="353"/>
    </location>
</feature>
<dbReference type="EMBL" id="JAANYQ010000002">
    <property type="protein sequence ID" value="KAF4125982.1"/>
    <property type="molecule type" value="Genomic_DNA"/>
</dbReference>
<protein>
    <submittedName>
        <fullName evidence="8">Sugar (And other) transporter</fullName>
    </submittedName>
</protein>
<dbReference type="Proteomes" id="UP000749293">
    <property type="component" value="Unassembled WGS sequence"/>
</dbReference>
<dbReference type="OrthoDB" id="6770063at2759"/>
<comment type="subcellular location">
    <subcellularLocation>
        <location evidence="1">Membrane</location>
        <topology evidence="1">Multi-pass membrane protein</topology>
    </subcellularLocation>
</comment>
<dbReference type="RefSeq" id="XP_035324634.1">
    <property type="nucleotide sequence ID" value="XM_035463210.1"/>
</dbReference>
<evidence type="ECO:0000256" key="1">
    <source>
        <dbReference type="ARBA" id="ARBA00004141"/>
    </source>
</evidence>
<feature type="transmembrane region" description="Helical" evidence="6">
    <location>
        <begin position="21"/>
        <end position="40"/>
    </location>
</feature>
<reference evidence="8" key="1">
    <citation type="submission" date="2020-03" db="EMBL/GenBank/DDBJ databases">
        <title>Site-based positive gene gene selection in Geosmithia morbida across the United States reveals a broad range of putative effectors and factors for local host and environmental adapation.</title>
        <authorList>
            <person name="Onufrak A."/>
            <person name="Murdoch R.W."/>
            <person name="Gazis R."/>
            <person name="Huff M."/>
            <person name="Staton M."/>
            <person name="Klingeman W."/>
            <person name="Hadziabdic D."/>
        </authorList>
    </citation>
    <scope>NUCLEOTIDE SEQUENCE</scope>
    <source>
        <strain evidence="8">1262</strain>
    </source>
</reference>
<feature type="domain" description="Major facilitator superfamily (MFS) profile" evidence="7">
    <location>
        <begin position="23"/>
        <end position="451"/>
    </location>
</feature>
<keyword evidence="5" id="KW-0325">Glycoprotein</keyword>
<evidence type="ECO:0000313" key="8">
    <source>
        <dbReference type="EMBL" id="KAF4125982.1"/>
    </source>
</evidence>
<feature type="transmembrane region" description="Helical" evidence="6">
    <location>
        <begin position="87"/>
        <end position="108"/>
    </location>
</feature>
<dbReference type="GO" id="GO:0022857">
    <property type="term" value="F:transmembrane transporter activity"/>
    <property type="evidence" value="ECO:0007669"/>
    <property type="project" value="InterPro"/>
</dbReference>
<dbReference type="FunFam" id="1.20.1250.20:FF:000011">
    <property type="entry name" value="MFS multidrug transporter, putative"/>
    <property type="match status" value="1"/>
</dbReference>
<gene>
    <name evidence="8" type="ORF">GMORB2_1228</name>
</gene>
<keyword evidence="9" id="KW-1185">Reference proteome</keyword>
<feature type="non-terminal residue" evidence="8">
    <location>
        <position position="462"/>
    </location>
</feature>
<accession>A0A9P4Z0N2</accession>
<sequence>VTWSGPDDPINPLNWSRKAKWTATILVSSFTFISPIASTMLSPSLDDLADEFDTEGFETYLIMSIFLLAYAVGPFILAPLSEMYGRVVILQASNMGFLLFNTVCGFARTKSEILLFRFLSGLGGAAPQAIGSGVLSDCWSADERGAATAMYSLAPFLGPAVGPIAGGFLTQYMNWRWIFWVVSIADAVVQILAFCFLTETYRPAILKKKARKLRRSTGNGKLHTEAEAEGTSWRHLFGKSIMRPFIMLTTQPTIQITGLYRAYLYGLMYLVLASFPTVWEDRYGQEPGRASLNYISLGVGFVIGLQISGPAIDKTYKYLKERRNSPGCPEFRIPLMFPTAVIAPGGLLLYGLSAHFRTHWIVPDIGAAIFAMGLILSFQCAQTYIIDSYETYTASAAGASAFIRTMAGFSFPLFADGLYESLGIAGGNGLLAGLAFAICLVASTVLWKYGKWIRKKSPYCAG</sequence>
<dbReference type="InterPro" id="IPR011701">
    <property type="entry name" value="MFS"/>
</dbReference>
<dbReference type="PROSITE" id="PS50850">
    <property type="entry name" value="MFS"/>
    <property type="match status" value="1"/>
</dbReference>
<keyword evidence="2 6" id="KW-0812">Transmembrane</keyword>
<evidence type="ECO:0000256" key="5">
    <source>
        <dbReference type="ARBA" id="ARBA00023180"/>
    </source>
</evidence>
<evidence type="ECO:0000313" key="9">
    <source>
        <dbReference type="Proteomes" id="UP000749293"/>
    </source>
</evidence>
<feature type="transmembrane region" description="Helical" evidence="6">
    <location>
        <begin position="392"/>
        <end position="415"/>
    </location>
</feature>
<evidence type="ECO:0000256" key="2">
    <source>
        <dbReference type="ARBA" id="ARBA00022692"/>
    </source>
</evidence>
<feature type="transmembrane region" description="Helical" evidence="6">
    <location>
        <begin position="60"/>
        <end position="80"/>
    </location>
</feature>
<keyword evidence="3 6" id="KW-1133">Transmembrane helix</keyword>
<evidence type="ECO:0000256" key="6">
    <source>
        <dbReference type="SAM" id="Phobius"/>
    </source>
</evidence>
<feature type="transmembrane region" description="Helical" evidence="6">
    <location>
        <begin position="147"/>
        <end position="165"/>
    </location>
</feature>
<name>A0A9P4Z0N2_9HYPO</name>
<dbReference type="SUPFAM" id="SSF103473">
    <property type="entry name" value="MFS general substrate transporter"/>
    <property type="match status" value="1"/>
</dbReference>